<dbReference type="GO" id="GO:0046525">
    <property type="term" value="F:xylosylprotein 4-beta-galactosyltransferase activity"/>
    <property type="evidence" value="ECO:0007669"/>
    <property type="project" value="UniProtKB-EC"/>
</dbReference>
<evidence type="ECO:0000256" key="6">
    <source>
        <dbReference type="ARBA" id="ARBA00022679"/>
    </source>
</evidence>
<accession>A0A482WEG4</accession>
<evidence type="ECO:0000256" key="4">
    <source>
        <dbReference type="ARBA" id="ARBA00005735"/>
    </source>
</evidence>
<organism evidence="19 20">
    <name type="scientific">Asbolus verrucosus</name>
    <name type="common">Desert ironclad beetle</name>
    <dbReference type="NCBI Taxonomy" id="1661398"/>
    <lineage>
        <taxon>Eukaryota</taxon>
        <taxon>Metazoa</taxon>
        <taxon>Ecdysozoa</taxon>
        <taxon>Arthropoda</taxon>
        <taxon>Hexapoda</taxon>
        <taxon>Insecta</taxon>
        <taxon>Pterygota</taxon>
        <taxon>Neoptera</taxon>
        <taxon>Endopterygota</taxon>
        <taxon>Coleoptera</taxon>
        <taxon>Polyphaga</taxon>
        <taxon>Cucujiformia</taxon>
        <taxon>Tenebrionidae</taxon>
        <taxon>Pimeliinae</taxon>
        <taxon>Asbolus</taxon>
    </lineage>
</organism>
<comment type="cofactor">
    <cofactor evidence="1 16">
        <name>Mn(2+)</name>
        <dbReference type="ChEBI" id="CHEBI:29035"/>
    </cofactor>
</comment>
<dbReference type="PANTHER" id="PTHR19300:SF30">
    <property type="entry name" value="BETA-1,4-GALACTOSYLTRANSFERASE 7"/>
    <property type="match status" value="1"/>
</dbReference>
<evidence type="ECO:0000256" key="15">
    <source>
        <dbReference type="ARBA" id="ARBA00051458"/>
    </source>
</evidence>
<dbReference type="Proteomes" id="UP000292052">
    <property type="component" value="Unassembled WGS sequence"/>
</dbReference>
<keyword evidence="14 16" id="KW-0464">Manganese</keyword>
<dbReference type="OrthoDB" id="6020664at2759"/>
<evidence type="ECO:0000256" key="7">
    <source>
        <dbReference type="ARBA" id="ARBA00022692"/>
    </source>
</evidence>
<evidence type="ECO:0000259" key="18">
    <source>
        <dbReference type="Pfam" id="PF13733"/>
    </source>
</evidence>
<keyword evidence="5 16" id="KW-0328">Glycosyltransferase</keyword>
<evidence type="ECO:0000256" key="11">
    <source>
        <dbReference type="ARBA" id="ARBA00023034"/>
    </source>
</evidence>
<dbReference type="Pfam" id="PF13733">
    <property type="entry name" value="Glyco_transf_7N"/>
    <property type="match status" value="1"/>
</dbReference>
<comment type="function">
    <text evidence="16">Catalyzes the transfer of galactose onto proteins or lipids.</text>
</comment>
<evidence type="ECO:0000256" key="5">
    <source>
        <dbReference type="ARBA" id="ARBA00022676"/>
    </source>
</evidence>
<comment type="subcellular location">
    <subcellularLocation>
        <location evidence="2">Golgi apparatus membrane</location>
        <topology evidence="2">Single-pass type II membrane protein</topology>
    </subcellularLocation>
    <subcellularLocation>
        <location evidence="16">Membrane</location>
        <topology evidence="16">Single-pass type II membrane protein</topology>
    </subcellularLocation>
</comment>
<evidence type="ECO:0000256" key="10">
    <source>
        <dbReference type="ARBA" id="ARBA00022989"/>
    </source>
</evidence>
<keyword evidence="9 16" id="KW-0735">Signal-anchor</keyword>
<dbReference type="GO" id="GO:0030166">
    <property type="term" value="P:proteoglycan biosynthetic process"/>
    <property type="evidence" value="ECO:0007669"/>
    <property type="project" value="TreeGrafter"/>
</dbReference>
<dbReference type="PRINTS" id="PR02050">
    <property type="entry name" value="B14GALTRFASE"/>
</dbReference>
<name>A0A482WEG4_ASBVE</name>
<dbReference type="EMBL" id="QDEB01003290">
    <property type="protein sequence ID" value="RZC42953.1"/>
    <property type="molecule type" value="Genomic_DNA"/>
</dbReference>
<dbReference type="EC" id="2.4.1.-" evidence="16"/>
<sequence>MVLTKQKVFRFTFTHFFAILSSVMFIVTVILTFKLLTNDHCNCPRKETVIQYVAKPKHYINKGYESNHRLAVLVPYRNRFEELMEFAPYVHDFLNEQKINHDIFILNQVDNYRFNRASLINVGYLETKSNYDYIAMHDVDLLPLNKNLSYTYPYQPFHIAAPHLHPRYHYNKFIGGILLINRGHFGLVNGLSNKYWGWGLEDDEFYVRLKDANLNITRPDNISTGMNDTFKHIHSKDRKRDTVKCFNQREVTRRRDRQTGLHDVNYKILSYKSMTIGSAPLTVINIQLICDRSITPWCNCSEDKTDKRKS</sequence>
<dbReference type="GO" id="GO:0005975">
    <property type="term" value="P:carbohydrate metabolic process"/>
    <property type="evidence" value="ECO:0007669"/>
    <property type="project" value="InterPro"/>
</dbReference>
<dbReference type="Pfam" id="PF02709">
    <property type="entry name" value="Glyco_transf_7C"/>
    <property type="match status" value="1"/>
</dbReference>
<keyword evidence="11" id="KW-0333">Golgi apparatus</keyword>
<keyword evidence="20" id="KW-1185">Reference proteome</keyword>
<evidence type="ECO:0000313" key="19">
    <source>
        <dbReference type="EMBL" id="RZC42953.1"/>
    </source>
</evidence>
<evidence type="ECO:0000256" key="1">
    <source>
        <dbReference type="ARBA" id="ARBA00001936"/>
    </source>
</evidence>
<dbReference type="AlphaFoldDB" id="A0A482WEG4"/>
<evidence type="ECO:0000256" key="14">
    <source>
        <dbReference type="ARBA" id="ARBA00023211"/>
    </source>
</evidence>
<keyword evidence="12 16" id="KW-0472">Membrane</keyword>
<keyword evidence="8 16" id="KW-0479">Metal-binding</keyword>
<comment type="pathway">
    <text evidence="3 16">Protein modification; protein glycosylation.</text>
</comment>
<evidence type="ECO:0000256" key="16">
    <source>
        <dbReference type="RuleBase" id="RU368121"/>
    </source>
</evidence>
<dbReference type="InterPro" id="IPR027995">
    <property type="entry name" value="Galactosyl_T_N"/>
</dbReference>
<proteinExistence type="inferred from homology"/>
<evidence type="ECO:0000259" key="17">
    <source>
        <dbReference type="Pfam" id="PF02709"/>
    </source>
</evidence>
<evidence type="ECO:0000256" key="2">
    <source>
        <dbReference type="ARBA" id="ARBA00004323"/>
    </source>
</evidence>
<dbReference type="PANTHER" id="PTHR19300">
    <property type="entry name" value="BETA-1,4-GALACTOSYLTRANSFERASE"/>
    <property type="match status" value="1"/>
</dbReference>
<keyword evidence="13 16" id="KW-0325">Glycoprotein</keyword>
<dbReference type="InterPro" id="IPR027791">
    <property type="entry name" value="Galactosyl_T_C"/>
</dbReference>
<comment type="catalytic activity">
    <reaction evidence="15">
        <text>3-O-(beta-D-xylosyl)-L-seryl-[protein] + UDP-alpha-D-galactose = 3-O-(beta-D-galactosyl-(1-&gt;4)-beta-D-xylosyl)-L-seryl-[protein] + UDP + H(+)</text>
        <dbReference type="Rhea" id="RHEA:15297"/>
        <dbReference type="Rhea" id="RHEA-COMP:12567"/>
        <dbReference type="Rhea" id="RHEA-COMP:12570"/>
        <dbReference type="ChEBI" id="CHEBI:15378"/>
        <dbReference type="ChEBI" id="CHEBI:58223"/>
        <dbReference type="ChEBI" id="CHEBI:66914"/>
        <dbReference type="ChEBI" id="CHEBI:132085"/>
        <dbReference type="ChEBI" id="CHEBI:132088"/>
        <dbReference type="EC" id="2.4.1.133"/>
    </reaction>
</comment>
<evidence type="ECO:0000256" key="13">
    <source>
        <dbReference type="ARBA" id="ARBA00023180"/>
    </source>
</evidence>
<evidence type="ECO:0000256" key="9">
    <source>
        <dbReference type="ARBA" id="ARBA00022968"/>
    </source>
</evidence>
<dbReference type="GO" id="GO:0046872">
    <property type="term" value="F:metal ion binding"/>
    <property type="evidence" value="ECO:0007669"/>
    <property type="project" value="UniProtKB-UniRule"/>
</dbReference>
<dbReference type="GO" id="GO:0000139">
    <property type="term" value="C:Golgi membrane"/>
    <property type="evidence" value="ECO:0007669"/>
    <property type="project" value="UniProtKB-SubCell"/>
</dbReference>
<dbReference type="UniPathway" id="UPA00378"/>
<reference evidence="19 20" key="1">
    <citation type="submission" date="2017-03" db="EMBL/GenBank/DDBJ databases">
        <title>Genome of the blue death feigning beetle - Asbolus verrucosus.</title>
        <authorList>
            <person name="Rider S.D."/>
        </authorList>
    </citation>
    <scope>NUCLEOTIDE SEQUENCE [LARGE SCALE GENOMIC DNA]</scope>
    <source>
        <strain evidence="19">Butters</strain>
        <tissue evidence="19">Head and leg muscle</tissue>
    </source>
</reference>
<protein>
    <recommendedName>
        <fullName evidence="16">Beta-1,4-N-acetylgalactosaminyltransferase</fullName>
        <ecNumber evidence="16">2.4.1.-</ecNumber>
    </recommendedName>
    <alternativeName>
        <fullName evidence="16">Beta-4-GalNAcT</fullName>
    </alternativeName>
</protein>
<dbReference type="SUPFAM" id="SSF53448">
    <property type="entry name" value="Nucleotide-diphospho-sugar transferases"/>
    <property type="match status" value="1"/>
</dbReference>
<evidence type="ECO:0000256" key="3">
    <source>
        <dbReference type="ARBA" id="ARBA00004922"/>
    </source>
</evidence>
<dbReference type="FunFam" id="3.90.550.10:FF:000062">
    <property type="entry name" value="beta-1,4-galactosyltransferase 7 isoform X1"/>
    <property type="match status" value="1"/>
</dbReference>
<keyword evidence="7 16" id="KW-0812">Transmembrane</keyword>
<keyword evidence="10 16" id="KW-1133">Transmembrane helix</keyword>
<dbReference type="STRING" id="1661398.A0A482WEG4"/>
<keyword evidence="6 16" id="KW-0808">Transferase</keyword>
<feature type="domain" description="Galactosyltransferase C-terminal" evidence="17">
    <location>
        <begin position="156"/>
        <end position="232"/>
    </location>
</feature>
<feature type="transmembrane region" description="Helical" evidence="16">
    <location>
        <begin position="12"/>
        <end position="36"/>
    </location>
</feature>
<dbReference type="CDD" id="cd00899">
    <property type="entry name" value="b4GalT"/>
    <property type="match status" value="1"/>
</dbReference>
<feature type="domain" description="Galactosyltransferase N-terminal" evidence="18">
    <location>
        <begin position="50"/>
        <end position="151"/>
    </location>
</feature>
<evidence type="ECO:0000256" key="8">
    <source>
        <dbReference type="ARBA" id="ARBA00022723"/>
    </source>
</evidence>
<evidence type="ECO:0000313" key="20">
    <source>
        <dbReference type="Proteomes" id="UP000292052"/>
    </source>
</evidence>
<comment type="caution">
    <text evidence="19">The sequence shown here is derived from an EMBL/GenBank/DDBJ whole genome shotgun (WGS) entry which is preliminary data.</text>
</comment>
<dbReference type="Gene3D" id="3.90.550.10">
    <property type="entry name" value="Spore Coat Polysaccharide Biosynthesis Protein SpsA, Chain A"/>
    <property type="match status" value="1"/>
</dbReference>
<comment type="similarity">
    <text evidence="4 16">Belongs to the glycosyltransferase 7 family.</text>
</comment>
<dbReference type="InterPro" id="IPR029044">
    <property type="entry name" value="Nucleotide-diphossugar_trans"/>
</dbReference>
<dbReference type="InterPro" id="IPR003859">
    <property type="entry name" value="Galactosyl_T"/>
</dbReference>
<evidence type="ECO:0000256" key="12">
    <source>
        <dbReference type="ARBA" id="ARBA00023136"/>
    </source>
</evidence>
<gene>
    <name evidence="19" type="ORF">BDFB_000417</name>
</gene>